<dbReference type="InterPro" id="IPR035965">
    <property type="entry name" value="PAS-like_dom_sf"/>
</dbReference>
<evidence type="ECO:0000313" key="8">
    <source>
        <dbReference type="Proteomes" id="UP001202180"/>
    </source>
</evidence>
<dbReference type="Pfam" id="PF02518">
    <property type="entry name" value="HATPase_c"/>
    <property type="match status" value="1"/>
</dbReference>
<comment type="catalytic activity">
    <reaction evidence="1">
        <text>ATP + protein L-histidine = ADP + protein N-phospho-L-histidine.</text>
        <dbReference type="EC" id="2.7.13.3"/>
    </reaction>
</comment>
<dbReference type="SUPFAM" id="SSF55785">
    <property type="entry name" value="PYP-like sensor domain (PAS domain)"/>
    <property type="match status" value="2"/>
</dbReference>
<evidence type="ECO:0000256" key="4">
    <source>
        <dbReference type="ARBA" id="ARBA00022679"/>
    </source>
</evidence>
<dbReference type="CDD" id="cd00082">
    <property type="entry name" value="HisKA"/>
    <property type="match status" value="1"/>
</dbReference>
<keyword evidence="3" id="KW-0597">Phosphoprotein</keyword>
<dbReference type="EMBL" id="JALPRF010000001">
    <property type="protein sequence ID" value="MCK8490365.1"/>
    <property type="molecule type" value="Genomic_DNA"/>
</dbReference>
<dbReference type="Pfam" id="PF00512">
    <property type="entry name" value="HisKA"/>
    <property type="match status" value="1"/>
</dbReference>
<keyword evidence="7" id="KW-0067">ATP-binding</keyword>
<dbReference type="PANTHER" id="PTHR43304:SF1">
    <property type="entry name" value="PAC DOMAIN-CONTAINING PROTEIN"/>
    <property type="match status" value="1"/>
</dbReference>
<dbReference type="InterPro" id="IPR036890">
    <property type="entry name" value="HATPase_C_sf"/>
</dbReference>
<accession>A0ABT0HDY1</accession>
<proteinExistence type="predicted"/>
<name>A0ABT0HDY1_9BACT</name>
<dbReference type="InterPro" id="IPR005467">
    <property type="entry name" value="His_kinase_dom"/>
</dbReference>
<comment type="caution">
    <text evidence="7">The sequence shown here is derived from an EMBL/GenBank/DDBJ whole genome shotgun (WGS) entry which is preliminary data.</text>
</comment>
<dbReference type="SMART" id="SM00387">
    <property type="entry name" value="HATPase_c"/>
    <property type="match status" value="1"/>
</dbReference>
<evidence type="ECO:0000256" key="2">
    <source>
        <dbReference type="ARBA" id="ARBA00012438"/>
    </source>
</evidence>
<dbReference type="PROSITE" id="PS50109">
    <property type="entry name" value="HIS_KIN"/>
    <property type="match status" value="1"/>
</dbReference>
<keyword evidence="8" id="KW-1185">Reference proteome</keyword>
<dbReference type="InterPro" id="IPR003594">
    <property type="entry name" value="HATPase_dom"/>
</dbReference>
<evidence type="ECO:0000256" key="3">
    <source>
        <dbReference type="ARBA" id="ARBA00022553"/>
    </source>
</evidence>
<dbReference type="Gene3D" id="3.30.450.20">
    <property type="entry name" value="PAS domain"/>
    <property type="match status" value="2"/>
</dbReference>
<organism evidence="7 8">
    <name type="scientific">Spirosoma liriopis</name>
    <dbReference type="NCBI Taxonomy" id="2937440"/>
    <lineage>
        <taxon>Bacteria</taxon>
        <taxon>Pseudomonadati</taxon>
        <taxon>Bacteroidota</taxon>
        <taxon>Cytophagia</taxon>
        <taxon>Cytophagales</taxon>
        <taxon>Cytophagaceae</taxon>
        <taxon>Spirosoma</taxon>
    </lineage>
</organism>
<dbReference type="InterPro" id="IPR052162">
    <property type="entry name" value="Sensor_kinase/Photoreceptor"/>
</dbReference>
<dbReference type="Gene3D" id="3.30.565.10">
    <property type="entry name" value="Histidine kinase-like ATPase, C-terminal domain"/>
    <property type="match status" value="1"/>
</dbReference>
<protein>
    <recommendedName>
        <fullName evidence="2">histidine kinase</fullName>
        <ecNumber evidence="2">2.7.13.3</ecNumber>
    </recommendedName>
</protein>
<dbReference type="SMART" id="SM00388">
    <property type="entry name" value="HisKA"/>
    <property type="match status" value="1"/>
</dbReference>
<dbReference type="Gene3D" id="1.10.287.130">
    <property type="match status" value="1"/>
</dbReference>
<dbReference type="InterPro" id="IPR004358">
    <property type="entry name" value="Sig_transdc_His_kin-like_C"/>
</dbReference>
<dbReference type="InterPro" id="IPR036097">
    <property type="entry name" value="HisK_dim/P_sf"/>
</dbReference>
<dbReference type="EC" id="2.7.13.3" evidence="2"/>
<evidence type="ECO:0000259" key="6">
    <source>
        <dbReference type="PROSITE" id="PS50109"/>
    </source>
</evidence>
<dbReference type="RefSeq" id="WP_248475213.1">
    <property type="nucleotide sequence ID" value="NZ_JALPRF010000001.1"/>
</dbReference>
<feature type="domain" description="Histidine kinase" evidence="6">
    <location>
        <begin position="287"/>
        <end position="520"/>
    </location>
</feature>
<dbReference type="PRINTS" id="PR00344">
    <property type="entry name" value="BCTRLSENSOR"/>
</dbReference>
<dbReference type="GO" id="GO:0005524">
    <property type="term" value="F:ATP binding"/>
    <property type="evidence" value="ECO:0007669"/>
    <property type="project" value="UniProtKB-KW"/>
</dbReference>
<dbReference type="InterPro" id="IPR003661">
    <property type="entry name" value="HisK_dim/P_dom"/>
</dbReference>
<keyword evidence="4" id="KW-0808">Transferase</keyword>
<keyword evidence="7" id="KW-0547">Nucleotide-binding</keyword>
<evidence type="ECO:0000256" key="5">
    <source>
        <dbReference type="ARBA" id="ARBA00022777"/>
    </source>
</evidence>
<evidence type="ECO:0000256" key="1">
    <source>
        <dbReference type="ARBA" id="ARBA00000085"/>
    </source>
</evidence>
<sequence length="520" mass="58526">MNQSQFTDPPRRQAVTETGCQPFPETALNCLITLATIRDDNGQVIDFRVLDATSNVESALFVKPNELIGKRLLELWPRSVEIGLFAMYTRVVETGESEQTLHRYIDVAVPETWLELSVVRQGPDRLVLLLINCTASKQAERQLAQQAELLQTVLDNAQAAISLHAAMRGKDGQIENFRTVLANQQCIAMWGELADAILTKTFFEVTTPAQQIDEFARYVRVVETGETDRSELIIGDQWWLRITAKAGDGVVIANVDVSESRRYQQQLEAANLELKRSNESLQSFAYIASHDLQEPLRKIQSFGDMLQNRYASMLGAEGGELITRMQASAERMSILIRDLLDYSQLSSQRHAFRLFSLGKLIDDIVEDLWHPIQETNARLDISELPDLMGDRHQVRQLFQNILSNALKFRRVDGAGNPVPPVVRLSSRLTVFDELPADLQADLPINRSYWAICVADNGIGFDQQYAEQIFQVFQRLHNRQQFSGTGIGLAIVKRVAEQHDGTIRVTSRLGEGAAFTVYLPA</sequence>
<reference evidence="7 8" key="1">
    <citation type="submission" date="2022-04" db="EMBL/GenBank/DDBJ databases">
        <title>Spirosoma sp. strain RP8 genome sequencing and assembly.</title>
        <authorList>
            <person name="Jung Y."/>
        </authorList>
    </citation>
    <scope>NUCLEOTIDE SEQUENCE [LARGE SCALE GENOMIC DNA]</scope>
    <source>
        <strain evidence="7 8">RP8</strain>
    </source>
</reference>
<dbReference type="PANTHER" id="PTHR43304">
    <property type="entry name" value="PHYTOCHROME-LIKE PROTEIN CPH1"/>
    <property type="match status" value="1"/>
</dbReference>
<dbReference type="Proteomes" id="UP001202180">
    <property type="component" value="Unassembled WGS sequence"/>
</dbReference>
<keyword evidence="5" id="KW-0418">Kinase</keyword>
<dbReference type="SUPFAM" id="SSF47384">
    <property type="entry name" value="Homodimeric domain of signal transducing histidine kinase"/>
    <property type="match status" value="1"/>
</dbReference>
<gene>
    <name evidence="7" type="ORF">M0L20_00800</name>
</gene>
<evidence type="ECO:0000313" key="7">
    <source>
        <dbReference type="EMBL" id="MCK8490365.1"/>
    </source>
</evidence>
<dbReference type="SUPFAM" id="SSF55874">
    <property type="entry name" value="ATPase domain of HSP90 chaperone/DNA topoisomerase II/histidine kinase"/>
    <property type="match status" value="1"/>
</dbReference>